<dbReference type="GO" id="GO:0005975">
    <property type="term" value="P:carbohydrate metabolic process"/>
    <property type="evidence" value="ECO:0007669"/>
    <property type="project" value="InterPro"/>
</dbReference>
<dbReference type="NCBIfam" id="TIGR00167">
    <property type="entry name" value="cbbA"/>
    <property type="match status" value="1"/>
</dbReference>
<feature type="binding site" evidence="3">
    <location>
        <position position="181"/>
    </location>
    <ligand>
        <name>Zn(2+)</name>
        <dbReference type="ChEBI" id="CHEBI:29105"/>
        <label>1</label>
        <note>catalytic</note>
    </ligand>
</feature>
<dbReference type="SUPFAM" id="SSF51569">
    <property type="entry name" value="Aldolase"/>
    <property type="match status" value="1"/>
</dbReference>
<dbReference type="GO" id="GO:0016832">
    <property type="term" value="F:aldehyde-lyase activity"/>
    <property type="evidence" value="ECO:0007669"/>
    <property type="project" value="InterPro"/>
</dbReference>
<proteinExistence type="predicted"/>
<feature type="active site" description="Proton donor" evidence="1">
    <location>
        <position position="81"/>
    </location>
</feature>
<dbReference type="AlphaFoldDB" id="A0A2M6T1S6"/>
<dbReference type="InterPro" id="IPR000771">
    <property type="entry name" value="FBA_II"/>
</dbReference>
<dbReference type="GO" id="GO:0008270">
    <property type="term" value="F:zinc ion binding"/>
    <property type="evidence" value="ECO:0007669"/>
    <property type="project" value="InterPro"/>
</dbReference>
<comment type="cofactor">
    <cofactor evidence="3">
        <name>Zn(2+)</name>
        <dbReference type="ChEBI" id="CHEBI:29105"/>
    </cofactor>
    <text evidence="3">Binds 2 Zn(2+) ions per subunit. One is catalytic and the other provides a structural contribution.</text>
</comment>
<feature type="binding site" evidence="3">
    <location>
        <position position="209"/>
    </location>
    <ligand>
        <name>Zn(2+)</name>
        <dbReference type="ChEBI" id="CHEBI:29105"/>
        <label>1</label>
        <note>catalytic</note>
    </ligand>
</feature>
<feature type="binding site" evidence="3">
    <location>
        <position position="82"/>
    </location>
    <ligand>
        <name>Zn(2+)</name>
        <dbReference type="ChEBI" id="CHEBI:29105"/>
        <label>1</label>
        <note>catalytic</note>
    </ligand>
</feature>
<feature type="binding site" evidence="3">
    <location>
        <position position="103"/>
    </location>
    <ligand>
        <name>Zn(2+)</name>
        <dbReference type="ChEBI" id="CHEBI:29105"/>
        <label>2</label>
    </ligand>
</feature>
<evidence type="ECO:0000256" key="3">
    <source>
        <dbReference type="PIRSR" id="PIRSR001359-3"/>
    </source>
</evidence>
<dbReference type="PANTHER" id="PTHR30304:SF0">
    <property type="entry name" value="D-TAGATOSE-1,6-BISPHOSPHATE ALDOLASE SUBUNIT GATY-RELATED"/>
    <property type="match status" value="1"/>
</dbReference>
<dbReference type="PIRSF" id="PIRSF001359">
    <property type="entry name" value="F_bP_aldolase_II"/>
    <property type="match status" value="1"/>
</dbReference>
<feature type="binding site" evidence="2">
    <location>
        <begin position="210"/>
        <end position="212"/>
    </location>
    <ligand>
        <name>dihydroxyacetone phosphate</name>
        <dbReference type="ChEBI" id="CHEBI:57642"/>
    </ligand>
</feature>
<feature type="binding site" evidence="2">
    <location>
        <position position="182"/>
    </location>
    <ligand>
        <name>dihydroxyacetone phosphate</name>
        <dbReference type="ChEBI" id="CHEBI:57642"/>
    </ligand>
</feature>
<dbReference type="PANTHER" id="PTHR30304">
    <property type="entry name" value="D-TAGATOSE-1,6-BISPHOSPHATE ALDOLASE"/>
    <property type="match status" value="1"/>
</dbReference>
<protein>
    <submittedName>
        <fullName evidence="4">Tagatose-bisphosphate aldolase</fullName>
    </submittedName>
</protein>
<name>A0A2M6T1S6_9BACT</name>
<evidence type="ECO:0000313" key="5">
    <source>
        <dbReference type="Proteomes" id="UP000229390"/>
    </source>
</evidence>
<evidence type="ECO:0000256" key="2">
    <source>
        <dbReference type="PIRSR" id="PIRSR001359-2"/>
    </source>
</evidence>
<evidence type="ECO:0000313" key="4">
    <source>
        <dbReference type="EMBL" id="PIS39124.1"/>
    </source>
</evidence>
<dbReference type="EMBL" id="PEYE01000002">
    <property type="protein sequence ID" value="PIS39124.1"/>
    <property type="molecule type" value="Genomic_DNA"/>
</dbReference>
<feature type="binding site" evidence="3">
    <location>
        <position position="133"/>
    </location>
    <ligand>
        <name>Zn(2+)</name>
        <dbReference type="ChEBI" id="CHEBI:29105"/>
        <label>2</label>
    </ligand>
</feature>
<feature type="binding site" evidence="2">
    <location>
        <begin position="231"/>
        <end position="234"/>
    </location>
    <ligand>
        <name>dihydroxyacetone phosphate</name>
        <dbReference type="ChEBI" id="CHEBI:57642"/>
    </ligand>
</feature>
<evidence type="ECO:0000256" key="1">
    <source>
        <dbReference type="PIRSR" id="PIRSR001359-1"/>
    </source>
</evidence>
<dbReference type="Proteomes" id="UP000229390">
    <property type="component" value="Unassembled WGS sequence"/>
</dbReference>
<dbReference type="InterPro" id="IPR013785">
    <property type="entry name" value="Aldolase_TIM"/>
</dbReference>
<keyword evidence="3" id="KW-0479">Metal-binding</keyword>
<dbReference type="InterPro" id="IPR050246">
    <property type="entry name" value="Class_II_FBP_aldolase"/>
</dbReference>
<accession>A0A2M6T1S6</accession>
<comment type="caution">
    <text evidence="4">The sequence shown here is derived from an EMBL/GenBank/DDBJ whole genome shotgun (WGS) entry which is preliminary data.</text>
</comment>
<dbReference type="Pfam" id="PF01116">
    <property type="entry name" value="F_bP_aldolase"/>
    <property type="match status" value="1"/>
</dbReference>
<keyword evidence="3" id="KW-0862">Zinc</keyword>
<reference evidence="5" key="1">
    <citation type="submission" date="2017-09" db="EMBL/GenBank/DDBJ databases">
        <title>Depth-based differentiation of microbial function through sediment-hosted aquifers and enrichment of novel symbionts in the deep terrestrial subsurface.</title>
        <authorList>
            <person name="Probst A.J."/>
            <person name="Ladd B."/>
            <person name="Jarett J.K."/>
            <person name="Geller-Mcgrath D.E."/>
            <person name="Sieber C.M.K."/>
            <person name="Emerson J.B."/>
            <person name="Anantharaman K."/>
            <person name="Thomas B.C."/>
            <person name="Malmstrom R."/>
            <person name="Stieglmeier M."/>
            <person name="Klingl A."/>
            <person name="Woyke T."/>
            <person name="Ryan C.M."/>
            <person name="Banfield J.F."/>
        </authorList>
    </citation>
    <scope>NUCLEOTIDE SEQUENCE [LARGE SCALE GENOMIC DNA]</scope>
</reference>
<sequence>MKKNLKYYLKKAQKEGWAIGQFNFSDFSQLKGIVAAAQKMRSPIILGTSEGESGFLGINQAVSLVKAFCQETKLPIYLNLDHGKNLGYLKRVAFSGYDAVHFDGSALTLAENWRITKRLAVYAQPKGVVVEGEVGNLRGTSELHSGTVLVNETDLTRPEEAEFFSKKTGVDSLAVSIGNVHGVYEQMPVLDQERLREIKKRTKVFLVLHGGSGFAAEEIKKAIENGIVKININTEIRVAWRKAIKGVLEQSEEVRPYKLLLPVVEAVQKVVEEKIRIFGSANKK</sequence>
<dbReference type="CDD" id="cd00947">
    <property type="entry name" value="TBP_aldolase_IIB"/>
    <property type="match status" value="1"/>
</dbReference>
<organism evidence="4 5">
    <name type="scientific">Candidatus Nealsonbacteria bacterium CG08_land_8_20_14_0_20_43_11</name>
    <dbReference type="NCBI Taxonomy" id="1974706"/>
    <lineage>
        <taxon>Bacteria</taxon>
        <taxon>Candidatus Nealsoniibacteriota</taxon>
    </lineage>
</organism>
<gene>
    <name evidence="4" type="primary">kbaY</name>
    <name evidence="4" type="synonym">agaY</name>
    <name evidence="4" type="ORF">COT34_00095</name>
</gene>
<dbReference type="Gene3D" id="3.20.20.70">
    <property type="entry name" value="Aldolase class I"/>
    <property type="match status" value="1"/>
</dbReference>